<feature type="transmembrane region" description="Helical" evidence="2">
    <location>
        <begin position="21"/>
        <end position="38"/>
    </location>
</feature>
<comment type="caution">
    <text evidence="4">The sequence shown here is derived from an EMBL/GenBank/DDBJ whole genome shotgun (WGS) entry which is preliminary data.</text>
</comment>
<dbReference type="Proteomes" id="UP000619788">
    <property type="component" value="Unassembled WGS sequence"/>
</dbReference>
<feature type="region of interest" description="Disordered" evidence="1">
    <location>
        <begin position="602"/>
        <end position="685"/>
    </location>
</feature>
<feature type="compositionally biased region" description="Polar residues" evidence="1">
    <location>
        <begin position="608"/>
        <end position="617"/>
    </location>
</feature>
<name>A0A8J3SC83_9ACTN</name>
<dbReference type="AlphaFoldDB" id="A0A8J3SC83"/>
<evidence type="ECO:0000313" key="4">
    <source>
        <dbReference type="EMBL" id="GIH90674.1"/>
    </source>
</evidence>
<feature type="transmembrane region" description="Helical" evidence="2">
    <location>
        <begin position="341"/>
        <end position="367"/>
    </location>
</feature>
<evidence type="ECO:0000259" key="3">
    <source>
        <dbReference type="Pfam" id="PF03703"/>
    </source>
</evidence>
<organism evidence="4 5">
    <name type="scientific">Planobispora siamensis</name>
    <dbReference type="NCBI Taxonomy" id="936338"/>
    <lineage>
        <taxon>Bacteria</taxon>
        <taxon>Bacillati</taxon>
        <taxon>Actinomycetota</taxon>
        <taxon>Actinomycetes</taxon>
        <taxon>Streptosporangiales</taxon>
        <taxon>Streptosporangiaceae</taxon>
        <taxon>Planobispora</taxon>
    </lineage>
</organism>
<feature type="transmembrane region" description="Helical" evidence="2">
    <location>
        <begin position="494"/>
        <end position="514"/>
    </location>
</feature>
<keyword evidence="2" id="KW-0472">Membrane</keyword>
<dbReference type="Pfam" id="PF03703">
    <property type="entry name" value="bPH_2"/>
    <property type="match status" value="2"/>
</dbReference>
<sequence>MPAVPALRLSPKMLLTYPIRMLPSLFLPLAGVLFIGGFSPGSFAWAAFAIVGSVVYSAVRWATFTYQVVGDRLELTRALISRSVRTIPLERVRGVDVSMPPLHRLLGIAVLRIDTGAGGSDKQEGELDGVTVAEAERLKAVLLWHARARMARRAAAAQGSAAEATGHGTAGGALTGAPGAYGPGIPLTGAPGTDVPGIGGPGTGGAEIPGTAGPAGPGGPGGPGIPDGPGMGGAGVPAAGGSGAGGVSVPFGGPGMGVPAGMMPGAAGSAEVRHEVGETTPERVFLAVPRKWLTYGPLSGAYLLTPFALVAGAVGAAFQWGEELNIDRRILWNAGEWLWEHPLLLVAGFAVLLLAMPVVSVVMYSVFNWDFTLRAREGYLVADRGLVNRRSVSLERRRVRGFELVEGPAERRTGMARAWAIVTGLGDSETRGQLLPVVPREVALEVVGEAIGPIMTSLRPHPPAARRRRLFRAIFPWLVVAACATAAAVTWSGFWWALAAPALVLAALGVPLGLDRYRSLGHTYDGSRLSVRSGSLRRSQAVVERRAVVGWSLSQTWFQRRAGLLTVTAGVGAGTGGYAALDTGEAQGVDFIAEVTPDWLAPFIASTPPGTTDQPNASEPPETAPAPRASTSPGTSEPPTASGPPKGSSPTVSEPSESAPPPRAAESRGSAESPEVSGRPSATSD</sequence>
<gene>
    <name evidence="4" type="ORF">Psi01_13040</name>
</gene>
<evidence type="ECO:0000313" key="5">
    <source>
        <dbReference type="Proteomes" id="UP000619788"/>
    </source>
</evidence>
<feature type="transmembrane region" description="Helical" evidence="2">
    <location>
        <begin position="300"/>
        <end position="321"/>
    </location>
</feature>
<evidence type="ECO:0000256" key="2">
    <source>
        <dbReference type="SAM" id="Phobius"/>
    </source>
</evidence>
<reference evidence="4 5" key="1">
    <citation type="submission" date="2021-01" db="EMBL/GenBank/DDBJ databases">
        <title>Whole genome shotgun sequence of Planobispora siamensis NBRC 107568.</title>
        <authorList>
            <person name="Komaki H."/>
            <person name="Tamura T."/>
        </authorList>
    </citation>
    <scope>NUCLEOTIDE SEQUENCE [LARGE SCALE GENOMIC DNA]</scope>
    <source>
        <strain evidence="4 5">NBRC 107568</strain>
    </source>
</reference>
<feature type="compositionally biased region" description="Polar residues" evidence="1">
    <location>
        <begin position="629"/>
        <end position="639"/>
    </location>
</feature>
<feature type="transmembrane region" description="Helical" evidence="2">
    <location>
        <begin position="470"/>
        <end position="488"/>
    </location>
</feature>
<dbReference type="InterPro" id="IPR005182">
    <property type="entry name" value="YdbS-like_PH"/>
</dbReference>
<feature type="transmembrane region" description="Helical" evidence="2">
    <location>
        <begin position="44"/>
        <end position="63"/>
    </location>
</feature>
<keyword evidence="2" id="KW-1133">Transmembrane helix</keyword>
<feature type="region of interest" description="Disordered" evidence="1">
    <location>
        <begin position="185"/>
        <end position="237"/>
    </location>
</feature>
<evidence type="ECO:0000256" key="1">
    <source>
        <dbReference type="SAM" id="MobiDB-lite"/>
    </source>
</evidence>
<feature type="domain" description="YdbS-like PH" evidence="3">
    <location>
        <begin position="517"/>
        <end position="584"/>
    </location>
</feature>
<feature type="compositionally biased region" description="Gly residues" evidence="1">
    <location>
        <begin position="197"/>
        <end position="237"/>
    </location>
</feature>
<accession>A0A8J3SC83</accession>
<feature type="domain" description="YdbS-like PH" evidence="3">
    <location>
        <begin position="61"/>
        <end position="140"/>
    </location>
</feature>
<protein>
    <recommendedName>
        <fullName evidence="3">YdbS-like PH domain-containing protein</fullName>
    </recommendedName>
</protein>
<keyword evidence="2" id="KW-0812">Transmembrane</keyword>
<dbReference type="EMBL" id="BOOJ01000012">
    <property type="protein sequence ID" value="GIH90674.1"/>
    <property type="molecule type" value="Genomic_DNA"/>
</dbReference>
<keyword evidence="5" id="KW-1185">Reference proteome</keyword>
<dbReference type="PANTHER" id="PTHR34473:SF2">
    <property type="entry name" value="UPF0699 TRANSMEMBRANE PROTEIN YDBT"/>
    <property type="match status" value="1"/>
</dbReference>
<dbReference type="PANTHER" id="PTHR34473">
    <property type="entry name" value="UPF0699 TRANSMEMBRANE PROTEIN YDBS"/>
    <property type="match status" value="1"/>
</dbReference>
<proteinExistence type="predicted"/>
<feature type="compositionally biased region" description="Low complexity" evidence="1">
    <location>
        <begin position="648"/>
        <end position="657"/>
    </location>
</feature>